<dbReference type="SUPFAM" id="SSF53448">
    <property type="entry name" value="Nucleotide-diphospho-sugar transferases"/>
    <property type="match status" value="1"/>
</dbReference>
<dbReference type="InterPro" id="IPR029044">
    <property type="entry name" value="Nucleotide-diphossugar_trans"/>
</dbReference>
<dbReference type="Gene3D" id="3.90.550.10">
    <property type="entry name" value="Spore Coat Polysaccharide Biosynthesis Protein SpsA, Chain A"/>
    <property type="match status" value="1"/>
</dbReference>
<protein>
    <recommendedName>
        <fullName evidence="3">Glycosyl transferase</fullName>
    </recommendedName>
</protein>
<evidence type="ECO:0000313" key="2">
    <source>
        <dbReference type="Proteomes" id="UP000198901"/>
    </source>
</evidence>
<reference evidence="1 2" key="1">
    <citation type="submission" date="2016-10" db="EMBL/GenBank/DDBJ databases">
        <authorList>
            <person name="de Groot N.N."/>
        </authorList>
    </citation>
    <scope>NUCLEOTIDE SEQUENCE [LARGE SCALE GENOMIC DNA]</scope>
    <source>
        <strain evidence="1 2">DSM 21668</strain>
    </source>
</reference>
<accession>A0A1G9K7I9</accession>
<gene>
    <name evidence="1" type="ORF">SAMN04488090_0916</name>
</gene>
<dbReference type="Proteomes" id="UP000198901">
    <property type="component" value="Unassembled WGS sequence"/>
</dbReference>
<evidence type="ECO:0008006" key="3">
    <source>
        <dbReference type="Google" id="ProtNLM"/>
    </source>
</evidence>
<organism evidence="1 2">
    <name type="scientific">Siphonobacter aquaeclarae</name>
    <dbReference type="NCBI Taxonomy" id="563176"/>
    <lineage>
        <taxon>Bacteria</taxon>
        <taxon>Pseudomonadati</taxon>
        <taxon>Bacteroidota</taxon>
        <taxon>Cytophagia</taxon>
        <taxon>Cytophagales</taxon>
        <taxon>Cytophagaceae</taxon>
        <taxon>Siphonobacter</taxon>
    </lineage>
</organism>
<proteinExistence type="predicted"/>
<dbReference type="OrthoDB" id="186344at2"/>
<evidence type="ECO:0000313" key="1">
    <source>
        <dbReference type="EMBL" id="SDL45860.1"/>
    </source>
</evidence>
<sequence length="330" mass="39442">MKTLAFTLCSINYLAQARTLGESLQATNPDIRYVVGLVDKLEGVQFEGDKAPPFELLELHRIPVFNRAWMEKEYDITEFNTAVKPFFFQYFFQQYPDYQNFIYFDPDIIVFTKLTHLLKTLDQSNIVLTPHTLSPYPDTCLPNECDLLNSGTFNLGFVAVRKNAETERFIAWWMEKLAFQSFNDICHGLFTDQKWINYVPHYFDGVHILRHRGYNVAYWNLHERQFTRREDTWYINGTDPLQFFHFSGYAITDPDSISRYQNRFTFEDRPDVRPLFDYYAERMRANFNDYYRGFACAYVKPHKVIRLLRVRKALRMPFEKLQSWLDPYSH</sequence>
<dbReference type="STRING" id="563176.SAMN04488090_0916"/>
<name>A0A1G9K7I9_9BACT</name>
<dbReference type="AlphaFoldDB" id="A0A1G9K7I9"/>
<dbReference type="RefSeq" id="WP_093198390.1">
    <property type="nucleotide sequence ID" value="NZ_FNGS01000002.1"/>
</dbReference>
<dbReference type="EMBL" id="FNGS01000002">
    <property type="protein sequence ID" value="SDL45860.1"/>
    <property type="molecule type" value="Genomic_DNA"/>
</dbReference>
<keyword evidence="2" id="KW-1185">Reference proteome</keyword>